<dbReference type="SUPFAM" id="SSF46589">
    <property type="entry name" value="tRNA-binding arm"/>
    <property type="match status" value="1"/>
</dbReference>
<comment type="caution">
    <text evidence="15">The sequence shown here is derived from an EMBL/GenBank/DDBJ whole genome shotgun (WGS) entry which is preliminary data.</text>
</comment>
<keyword evidence="11 13" id="KW-0030">Aminoacyl-tRNA synthetase</keyword>
<feature type="binding site" evidence="13">
    <location>
        <position position="258"/>
    </location>
    <ligand>
        <name>Mg(2+)</name>
        <dbReference type="ChEBI" id="CHEBI:18420"/>
        <note>shared with beta subunit</note>
    </ligand>
</feature>
<evidence type="ECO:0000256" key="8">
    <source>
        <dbReference type="ARBA" id="ARBA00022840"/>
    </source>
</evidence>
<dbReference type="GO" id="GO:0005737">
    <property type="term" value="C:cytoplasm"/>
    <property type="evidence" value="ECO:0007669"/>
    <property type="project" value="UniProtKB-SubCell"/>
</dbReference>
<keyword evidence="5 13" id="KW-0436">Ligase</keyword>
<dbReference type="EMBL" id="MHTS01000024">
    <property type="protein sequence ID" value="OHA63900.1"/>
    <property type="molecule type" value="Genomic_DNA"/>
</dbReference>
<protein>
    <recommendedName>
        <fullName evidence="13">Phenylalanine--tRNA ligase alpha subunit</fullName>
        <ecNumber evidence="13">6.1.1.20</ecNumber>
    </recommendedName>
    <alternativeName>
        <fullName evidence="13">Phenylalanyl-tRNA synthetase alpha subunit</fullName>
        <shortName evidence="13">PheRS</shortName>
    </alternativeName>
</protein>
<dbReference type="Pfam" id="PF02912">
    <property type="entry name" value="Phe_tRNA-synt_N"/>
    <property type="match status" value="1"/>
</dbReference>
<dbReference type="GO" id="GO:0000049">
    <property type="term" value="F:tRNA binding"/>
    <property type="evidence" value="ECO:0007669"/>
    <property type="project" value="InterPro"/>
</dbReference>
<dbReference type="Pfam" id="PF01409">
    <property type="entry name" value="tRNA-synt_2d"/>
    <property type="match status" value="1"/>
</dbReference>
<gene>
    <name evidence="13" type="primary">pheS</name>
    <name evidence="15" type="ORF">A2843_01135</name>
</gene>
<dbReference type="CDD" id="cd00496">
    <property type="entry name" value="PheRS_alpha_core"/>
    <property type="match status" value="1"/>
</dbReference>
<keyword evidence="6 13" id="KW-0479">Metal-binding</keyword>
<evidence type="ECO:0000313" key="15">
    <source>
        <dbReference type="EMBL" id="OHA63900.1"/>
    </source>
</evidence>
<dbReference type="PANTHER" id="PTHR11538:SF41">
    <property type="entry name" value="PHENYLALANINE--TRNA LIGASE, MITOCHONDRIAL"/>
    <property type="match status" value="1"/>
</dbReference>
<keyword evidence="10 13" id="KW-0648">Protein biosynthesis</keyword>
<dbReference type="PROSITE" id="PS50862">
    <property type="entry name" value="AA_TRNA_LIGASE_II"/>
    <property type="match status" value="1"/>
</dbReference>
<dbReference type="GO" id="GO:0006432">
    <property type="term" value="P:phenylalanyl-tRNA aminoacylation"/>
    <property type="evidence" value="ECO:0007669"/>
    <property type="project" value="UniProtKB-UniRule"/>
</dbReference>
<keyword evidence="7 13" id="KW-0547">Nucleotide-binding</keyword>
<evidence type="ECO:0000256" key="11">
    <source>
        <dbReference type="ARBA" id="ARBA00023146"/>
    </source>
</evidence>
<comment type="cofactor">
    <cofactor evidence="13">
        <name>Mg(2+)</name>
        <dbReference type="ChEBI" id="CHEBI:18420"/>
    </cofactor>
    <text evidence="13">Binds 2 magnesium ions per tetramer.</text>
</comment>
<dbReference type="InterPro" id="IPR006195">
    <property type="entry name" value="aa-tRNA-synth_II"/>
</dbReference>
<feature type="domain" description="Aminoacyl-transfer RNA synthetases class-II family profile" evidence="14">
    <location>
        <begin position="120"/>
        <end position="331"/>
    </location>
</feature>
<evidence type="ECO:0000256" key="9">
    <source>
        <dbReference type="ARBA" id="ARBA00022842"/>
    </source>
</evidence>
<keyword evidence="8 13" id="KW-0067">ATP-binding</keyword>
<comment type="similarity">
    <text evidence="2 13">Belongs to the class-II aminoacyl-tRNA synthetase family. Phe-tRNA synthetase alpha subunit type 1 subfamily.</text>
</comment>
<dbReference type="Proteomes" id="UP000178170">
    <property type="component" value="Unassembled WGS sequence"/>
</dbReference>
<evidence type="ECO:0000256" key="5">
    <source>
        <dbReference type="ARBA" id="ARBA00022598"/>
    </source>
</evidence>
<reference evidence="15 16" key="1">
    <citation type="journal article" date="2016" name="Nat. Commun.">
        <title>Thousands of microbial genomes shed light on interconnected biogeochemical processes in an aquifer system.</title>
        <authorList>
            <person name="Anantharaman K."/>
            <person name="Brown C.T."/>
            <person name="Hug L.A."/>
            <person name="Sharon I."/>
            <person name="Castelle C.J."/>
            <person name="Probst A.J."/>
            <person name="Thomas B.C."/>
            <person name="Singh A."/>
            <person name="Wilkins M.J."/>
            <person name="Karaoz U."/>
            <person name="Brodie E.L."/>
            <person name="Williams K.H."/>
            <person name="Hubbard S.S."/>
            <person name="Banfield J.F."/>
        </authorList>
    </citation>
    <scope>NUCLEOTIDE SEQUENCE [LARGE SCALE GENOMIC DNA]</scope>
</reference>
<dbReference type="PANTHER" id="PTHR11538">
    <property type="entry name" value="PHENYLALANYL-TRNA SYNTHETASE"/>
    <property type="match status" value="1"/>
</dbReference>
<dbReference type="SUPFAM" id="SSF55681">
    <property type="entry name" value="Class II aaRS and biotin synthetases"/>
    <property type="match status" value="1"/>
</dbReference>
<evidence type="ECO:0000256" key="2">
    <source>
        <dbReference type="ARBA" id="ARBA00010207"/>
    </source>
</evidence>
<evidence type="ECO:0000259" key="14">
    <source>
        <dbReference type="PROSITE" id="PS50862"/>
    </source>
</evidence>
<evidence type="ECO:0000313" key="16">
    <source>
        <dbReference type="Proteomes" id="UP000178170"/>
    </source>
</evidence>
<dbReference type="InterPro" id="IPR002319">
    <property type="entry name" value="Phenylalanyl-tRNA_Synthase"/>
</dbReference>
<organism evidence="15 16">
    <name type="scientific">Candidatus Wildermuthbacteria bacterium RIFCSPHIGHO2_01_FULL_48_27b</name>
    <dbReference type="NCBI Taxonomy" id="1802447"/>
    <lineage>
        <taxon>Bacteria</taxon>
        <taxon>Candidatus Wildermuthiibacteriota</taxon>
    </lineage>
</organism>
<evidence type="ECO:0000256" key="4">
    <source>
        <dbReference type="ARBA" id="ARBA00022490"/>
    </source>
</evidence>
<dbReference type="AlphaFoldDB" id="A0A1G2QTF9"/>
<dbReference type="InterPro" id="IPR004529">
    <property type="entry name" value="Phe-tRNA-synth_IIc_asu"/>
</dbReference>
<evidence type="ECO:0000256" key="3">
    <source>
        <dbReference type="ARBA" id="ARBA00011209"/>
    </source>
</evidence>
<dbReference type="GO" id="GO:0005524">
    <property type="term" value="F:ATP binding"/>
    <property type="evidence" value="ECO:0007669"/>
    <property type="project" value="UniProtKB-UniRule"/>
</dbReference>
<dbReference type="InterPro" id="IPR010978">
    <property type="entry name" value="tRNA-bd_arm"/>
</dbReference>
<evidence type="ECO:0000256" key="1">
    <source>
        <dbReference type="ARBA" id="ARBA00004496"/>
    </source>
</evidence>
<dbReference type="InterPro" id="IPR004188">
    <property type="entry name" value="Phe-tRNA_ligase_II_N"/>
</dbReference>
<keyword evidence="9 13" id="KW-0460">Magnesium</keyword>
<evidence type="ECO:0000256" key="12">
    <source>
        <dbReference type="ARBA" id="ARBA00049255"/>
    </source>
</evidence>
<comment type="catalytic activity">
    <reaction evidence="12 13">
        <text>tRNA(Phe) + L-phenylalanine + ATP = L-phenylalanyl-tRNA(Phe) + AMP + diphosphate + H(+)</text>
        <dbReference type="Rhea" id="RHEA:19413"/>
        <dbReference type="Rhea" id="RHEA-COMP:9668"/>
        <dbReference type="Rhea" id="RHEA-COMP:9699"/>
        <dbReference type="ChEBI" id="CHEBI:15378"/>
        <dbReference type="ChEBI" id="CHEBI:30616"/>
        <dbReference type="ChEBI" id="CHEBI:33019"/>
        <dbReference type="ChEBI" id="CHEBI:58095"/>
        <dbReference type="ChEBI" id="CHEBI:78442"/>
        <dbReference type="ChEBI" id="CHEBI:78531"/>
        <dbReference type="ChEBI" id="CHEBI:456215"/>
        <dbReference type="EC" id="6.1.1.20"/>
    </reaction>
</comment>
<name>A0A1G2QTF9_9BACT</name>
<comment type="subcellular location">
    <subcellularLocation>
        <location evidence="1 13">Cytoplasm</location>
    </subcellularLocation>
</comment>
<proteinExistence type="inferred from homology"/>
<keyword evidence="4 13" id="KW-0963">Cytoplasm</keyword>
<dbReference type="InterPro" id="IPR045864">
    <property type="entry name" value="aa-tRNA-synth_II/BPL/LPL"/>
</dbReference>
<accession>A0A1G2QTF9</accession>
<dbReference type="GO" id="GO:0000287">
    <property type="term" value="F:magnesium ion binding"/>
    <property type="evidence" value="ECO:0007669"/>
    <property type="project" value="UniProtKB-UniRule"/>
</dbReference>
<sequence length="332" mass="38445">MVIFALKNSALEAIERAQNLAELETSYKAYLGKKGELTLILRSLANLNEAERKVQGKEANDLRNLLEKRFAERKKEIQREEIVIQEKLAIREHVDVTAPGKRLPKGHTHPLTLAQTKAEEIFQTMGFTVAQGPEIETEWYNFDALNIPANHPARDMWDTFWLKPKNAGHLLRTHTSPVQIRYMEKHNPPLRIIAPGRIFRYEATDASHEFNFYQLEGLMVGKEVSVANFKAIIEEFYRQFFGKPVAIRLRPSYFPFTEPSFEVDMRWNKGAWLEMMGAGIVHPNVFRAVGYIPAEWRGFAFGMGLDRLAMMKYQIPDIRLLYSGDLRFLQQF</sequence>
<dbReference type="GO" id="GO:0004826">
    <property type="term" value="F:phenylalanine-tRNA ligase activity"/>
    <property type="evidence" value="ECO:0007669"/>
    <property type="project" value="UniProtKB-UniRule"/>
</dbReference>
<dbReference type="EC" id="6.1.1.20" evidence="13"/>
<dbReference type="NCBIfam" id="TIGR00468">
    <property type="entry name" value="pheS"/>
    <property type="match status" value="1"/>
</dbReference>
<evidence type="ECO:0000256" key="7">
    <source>
        <dbReference type="ARBA" id="ARBA00022741"/>
    </source>
</evidence>
<dbReference type="HAMAP" id="MF_00281">
    <property type="entry name" value="Phe_tRNA_synth_alpha1"/>
    <property type="match status" value="1"/>
</dbReference>
<evidence type="ECO:0000256" key="13">
    <source>
        <dbReference type="HAMAP-Rule" id="MF_00281"/>
    </source>
</evidence>
<evidence type="ECO:0000256" key="6">
    <source>
        <dbReference type="ARBA" id="ARBA00022723"/>
    </source>
</evidence>
<comment type="subunit">
    <text evidence="3 13">Tetramer of two alpha and two beta subunits.</text>
</comment>
<dbReference type="Gene3D" id="3.30.930.10">
    <property type="entry name" value="Bira Bifunctional Protein, Domain 2"/>
    <property type="match status" value="1"/>
</dbReference>
<dbReference type="InterPro" id="IPR022911">
    <property type="entry name" value="Phe_tRNA_ligase_alpha1_bac"/>
</dbReference>
<evidence type="ECO:0000256" key="10">
    <source>
        <dbReference type="ARBA" id="ARBA00022917"/>
    </source>
</evidence>